<sequence>MKKSLVITIIGLFIFFFNLFPQSILATSWAYPFVVWDGFVYQVTDEPVEEVGEKIGEVTAYSDMESLSGNFSNAYQEGTHYYSIAGTDSADVIAVEVTGDQYVKAYREHEYQTSGLNGDPGMKIGIAALIFITLFIGVTAFQFRKISRNRSG</sequence>
<evidence type="ECO:0000313" key="3">
    <source>
        <dbReference type="Proteomes" id="UP001597561"/>
    </source>
</evidence>
<proteinExistence type="predicted"/>
<organism evidence="2 3">
    <name type="scientific">Jeotgalibacillus terrae</name>
    <dbReference type="NCBI Taxonomy" id="587735"/>
    <lineage>
        <taxon>Bacteria</taxon>
        <taxon>Bacillati</taxon>
        <taxon>Bacillota</taxon>
        <taxon>Bacilli</taxon>
        <taxon>Bacillales</taxon>
        <taxon>Caryophanaceae</taxon>
        <taxon>Jeotgalibacillus</taxon>
    </lineage>
</organism>
<accession>A0ABW5ZHH0</accession>
<comment type="caution">
    <text evidence="2">The sequence shown here is derived from an EMBL/GenBank/DDBJ whole genome shotgun (WGS) entry which is preliminary data.</text>
</comment>
<keyword evidence="3" id="KW-1185">Reference proteome</keyword>
<keyword evidence="1" id="KW-0472">Membrane</keyword>
<protein>
    <submittedName>
        <fullName evidence="2">Uncharacterized protein</fullName>
    </submittedName>
</protein>
<evidence type="ECO:0000256" key="1">
    <source>
        <dbReference type="SAM" id="Phobius"/>
    </source>
</evidence>
<dbReference type="EMBL" id="JBHUPG010000012">
    <property type="protein sequence ID" value="MFD2911761.1"/>
    <property type="molecule type" value="Genomic_DNA"/>
</dbReference>
<feature type="transmembrane region" description="Helical" evidence="1">
    <location>
        <begin position="124"/>
        <end position="143"/>
    </location>
</feature>
<evidence type="ECO:0000313" key="2">
    <source>
        <dbReference type="EMBL" id="MFD2911761.1"/>
    </source>
</evidence>
<dbReference type="RefSeq" id="WP_204729520.1">
    <property type="nucleotide sequence ID" value="NZ_JAFBDK010000008.1"/>
</dbReference>
<reference evidence="3" key="1">
    <citation type="journal article" date="2019" name="Int. J. Syst. Evol. Microbiol.">
        <title>The Global Catalogue of Microorganisms (GCM) 10K type strain sequencing project: providing services to taxonomists for standard genome sequencing and annotation.</title>
        <authorList>
            <consortium name="The Broad Institute Genomics Platform"/>
            <consortium name="The Broad Institute Genome Sequencing Center for Infectious Disease"/>
            <person name="Wu L."/>
            <person name="Ma J."/>
        </authorList>
    </citation>
    <scope>NUCLEOTIDE SEQUENCE [LARGE SCALE GENOMIC DNA]</scope>
    <source>
        <strain evidence="3">KCTC 13528</strain>
    </source>
</reference>
<keyword evidence="1" id="KW-1133">Transmembrane helix</keyword>
<gene>
    <name evidence="2" type="ORF">ACFS5P_07715</name>
</gene>
<dbReference type="Proteomes" id="UP001597561">
    <property type="component" value="Unassembled WGS sequence"/>
</dbReference>
<name>A0ABW5ZHH0_9BACL</name>
<keyword evidence="1" id="KW-0812">Transmembrane</keyword>